<accession>A0ABW3TIC9</accession>
<evidence type="ECO:0000313" key="2">
    <source>
        <dbReference type="EMBL" id="MFD1200486.1"/>
    </source>
</evidence>
<proteinExistence type="predicted"/>
<feature type="region of interest" description="Disordered" evidence="1">
    <location>
        <begin position="144"/>
        <end position="163"/>
    </location>
</feature>
<protein>
    <recommendedName>
        <fullName evidence="4">DUF4913 domain-containing protein</fullName>
    </recommendedName>
</protein>
<sequence length="201" mass="23054">MATEHKPAVDASDAPEHVAEAEFDESFDPDSTMMPGDTEFQGPPGPVNWNLLTAEAAEEEWLALNQWVHWLRRTYGLPVAVIPPFWHRHPELVWELSALHLHWLCAYDIEAKGSAPFVWHRDFADARQRLRDWVAASGTRLDTDRPTRQTAWPGETLSESVEDTPIGNREEDFVEFIHADVQARKHEEDKFFRCLAGESIE</sequence>
<dbReference type="EMBL" id="JBHTLY010000001">
    <property type="protein sequence ID" value="MFD1200486.1"/>
    <property type="molecule type" value="Genomic_DNA"/>
</dbReference>
<evidence type="ECO:0008006" key="4">
    <source>
        <dbReference type="Google" id="ProtNLM"/>
    </source>
</evidence>
<name>A0ABW3TIC9_9MICO</name>
<reference evidence="3" key="1">
    <citation type="journal article" date="2019" name="Int. J. Syst. Evol. Microbiol.">
        <title>The Global Catalogue of Microorganisms (GCM) 10K type strain sequencing project: providing services to taxonomists for standard genome sequencing and annotation.</title>
        <authorList>
            <consortium name="The Broad Institute Genomics Platform"/>
            <consortium name="The Broad Institute Genome Sequencing Center for Infectious Disease"/>
            <person name="Wu L."/>
            <person name="Ma J."/>
        </authorList>
    </citation>
    <scope>NUCLEOTIDE SEQUENCE [LARGE SCALE GENOMIC DNA]</scope>
    <source>
        <strain evidence="3">CCUG 50213</strain>
    </source>
</reference>
<dbReference type="RefSeq" id="WP_382389308.1">
    <property type="nucleotide sequence ID" value="NZ_BAAAKZ010000003.1"/>
</dbReference>
<evidence type="ECO:0000256" key="1">
    <source>
        <dbReference type="SAM" id="MobiDB-lite"/>
    </source>
</evidence>
<gene>
    <name evidence="2" type="ORF">ACFQ3U_01075</name>
</gene>
<comment type="caution">
    <text evidence="2">The sequence shown here is derived from an EMBL/GenBank/DDBJ whole genome shotgun (WGS) entry which is preliminary data.</text>
</comment>
<dbReference type="Proteomes" id="UP001597181">
    <property type="component" value="Unassembled WGS sequence"/>
</dbReference>
<keyword evidence="3" id="KW-1185">Reference proteome</keyword>
<evidence type="ECO:0000313" key="3">
    <source>
        <dbReference type="Proteomes" id="UP001597181"/>
    </source>
</evidence>
<organism evidence="2 3">
    <name type="scientific">Leucobacter albus</name>
    <dbReference type="NCBI Taxonomy" id="272210"/>
    <lineage>
        <taxon>Bacteria</taxon>
        <taxon>Bacillati</taxon>
        <taxon>Actinomycetota</taxon>
        <taxon>Actinomycetes</taxon>
        <taxon>Micrococcales</taxon>
        <taxon>Microbacteriaceae</taxon>
        <taxon>Leucobacter</taxon>
    </lineage>
</organism>